<reference evidence="1 2" key="1">
    <citation type="submission" date="2015-02" db="EMBL/GenBank/DDBJ databases">
        <authorList>
            <person name="Gomez-Escribano P.J."/>
        </authorList>
    </citation>
    <scope>NUCLEOTIDE SEQUENCE [LARGE SCALE GENOMIC DNA]</scope>
    <source>
        <strain evidence="2">C34 (DSM 42122 / NRRL B-24963)</strain>
    </source>
</reference>
<gene>
    <name evidence="1" type="primary">sle_23570</name>
</gene>
<organism evidence="1 2">
    <name type="scientific">Streptomyces leeuwenhoekii</name>
    <dbReference type="NCBI Taxonomy" id="1437453"/>
    <lineage>
        <taxon>Bacteria</taxon>
        <taxon>Bacillati</taxon>
        <taxon>Actinomycetota</taxon>
        <taxon>Actinomycetes</taxon>
        <taxon>Kitasatosporales</taxon>
        <taxon>Streptomycetaceae</taxon>
        <taxon>Streptomyces</taxon>
    </lineage>
</organism>
<dbReference type="KEGG" id="sle:sle_23570"/>
<dbReference type="Proteomes" id="UP000035016">
    <property type="component" value="Chromosome Chromosome"/>
</dbReference>
<dbReference type="AlphaFoldDB" id="A0A0F7VTF9"/>
<name>A0A0F7VTF9_STRLW</name>
<protein>
    <submittedName>
        <fullName evidence="1">Phage Integrase Family Protein</fullName>
    </submittedName>
</protein>
<evidence type="ECO:0000313" key="1">
    <source>
        <dbReference type="EMBL" id="CQR61818.1"/>
    </source>
</evidence>
<dbReference type="RefSeq" id="WP_207212653.1">
    <property type="nucleotide sequence ID" value="NZ_AZSD01000239.1"/>
</dbReference>
<sequence>MEAIHPPAVDLLFTLPHPGSRPSATEVSRSTLTNSRLRQFITWVNDHCVLYGRDDGIPDVDGRAWHLHTRQFRRTLAWYIARRPGGAVAGALQFRHHSIQMFEGYAGTSDSGFRAEVESEQALARGEHYMTMVDAHEHEDLAGPAADEAERRLEDFGHRARFQGRVIVDDDRRLKRILKRHDPAVYPGEFITCVHDHPKALCEKAR</sequence>
<proteinExistence type="predicted"/>
<evidence type="ECO:0000313" key="2">
    <source>
        <dbReference type="Proteomes" id="UP000035016"/>
    </source>
</evidence>
<dbReference type="EMBL" id="LN831790">
    <property type="protein sequence ID" value="CQR61818.1"/>
    <property type="molecule type" value="Genomic_DNA"/>
</dbReference>
<accession>A0A0F7VTF9</accession>